<feature type="region of interest" description="Disordered" evidence="1">
    <location>
        <begin position="45"/>
        <end position="73"/>
    </location>
</feature>
<dbReference type="InterPro" id="IPR018392">
    <property type="entry name" value="LysM"/>
</dbReference>
<sequence>MTASTPARTTVSAILPFILLLVQIGSGLAAESSFEIDIKELDRTKTPARATKKKTVKPSRPAPARSSTRKKAETLPASATGYVKYAVKSGDHIFKILMKDFGMSNSAAEALIPEIVRINKISDIRKLSIGQTILVPTGVKHGTAAIAKGAPGKVRPESPVLNKQPATTVTPQTSQTSRSLTEAPLVAAVAVRSIKTREPGEIVDSLMNILALKWGKNQIIETSPGKGGGGRFSVKVDRYFEHNNKRFILSLSDNDPYTYTLFRLLEVEGYNVVRVSPADDFAKIVSSLLTHLDITYRYAEHSLMLNDKNRTITRVTGFLFTRDTNPPRQVLITESPVAALTAELQEVKDKHP</sequence>
<evidence type="ECO:0000259" key="2">
    <source>
        <dbReference type="PROSITE" id="PS51782"/>
    </source>
</evidence>
<dbReference type="Proteomes" id="UP000006695">
    <property type="component" value="Chromosome"/>
</dbReference>
<name>A5GCX1_GEOUR</name>
<dbReference type="RefSeq" id="WP_011937310.1">
    <property type="nucleotide sequence ID" value="NC_009483.1"/>
</dbReference>
<evidence type="ECO:0000313" key="3">
    <source>
        <dbReference type="EMBL" id="ABQ24584.1"/>
    </source>
</evidence>
<proteinExistence type="predicted"/>
<dbReference type="OrthoDB" id="5395781at2"/>
<dbReference type="HOGENOM" id="CLU_805988_0_0_7"/>
<gene>
    <name evidence="3" type="ordered locus">Gura_0368</name>
</gene>
<accession>A5GCX1</accession>
<dbReference type="Gene3D" id="3.10.350.10">
    <property type="entry name" value="LysM domain"/>
    <property type="match status" value="1"/>
</dbReference>
<dbReference type="InterPro" id="IPR036779">
    <property type="entry name" value="LysM_dom_sf"/>
</dbReference>
<reference evidence="3 4" key="1">
    <citation type="submission" date="2007-05" db="EMBL/GenBank/DDBJ databases">
        <title>Complete sequence of Geobacter uraniireducens Rf4.</title>
        <authorList>
            <consortium name="US DOE Joint Genome Institute"/>
            <person name="Copeland A."/>
            <person name="Lucas S."/>
            <person name="Lapidus A."/>
            <person name="Barry K."/>
            <person name="Detter J.C."/>
            <person name="Glavina del Rio T."/>
            <person name="Hammon N."/>
            <person name="Israni S."/>
            <person name="Dalin E."/>
            <person name="Tice H."/>
            <person name="Pitluck S."/>
            <person name="Chertkov O."/>
            <person name="Brettin T."/>
            <person name="Bruce D."/>
            <person name="Han C."/>
            <person name="Schmutz J."/>
            <person name="Larimer F."/>
            <person name="Land M."/>
            <person name="Hauser L."/>
            <person name="Kyrpides N."/>
            <person name="Mikhailova N."/>
            <person name="Shelobolina E."/>
            <person name="Aklujkar M."/>
            <person name="Lovley D."/>
            <person name="Richardson P."/>
        </authorList>
    </citation>
    <scope>NUCLEOTIDE SEQUENCE [LARGE SCALE GENOMIC DNA]</scope>
    <source>
        <strain evidence="4">ATCC BAA-1134 / JCM 13001 / Rf4</strain>
    </source>
</reference>
<evidence type="ECO:0000313" key="4">
    <source>
        <dbReference type="Proteomes" id="UP000006695"/>
    </source>
</evidence>
<protein>
    <recommendedName>
        <fullName evidence="2">LysM domain-containing protein</fullName>
    </recommendedName>
</protein>
<dbReference type="AlphaFoldDB" id="A5GCX1"/>
<feature type="domain" description="LysM" evidence="2">
    <location>
        <begin position="83"/>
        <end position="135"/>
    </location>
</feature>
<dbReference type="STRING" id="351605.Gura_0368"/>
<feature type="compositionally biased region" description="Polar residues" evidence="1">
    <location>
        <begin position="164"/>
        <end position="177"/>
    </location>
</feature>
<evidence type="ECO:0000256" key="1">
    <source>
        <dbReference type="SAM" id="MobiDB-lite"/>
    </source>
</evidence>
<dbReference type="EMBL" id="CP000698">
    <property type="protein sequence ID" value="ABQ24584.1"/>
    <property type="molecule type" value="Genomic_DNA"/>
</dbReference>
<keyword evidence="4" id="KW-1185">Reference proteome</keyword>
<organism evidence="3 4">
    <name type="scientific">Geotalea uraniireducens (strain Rf4)</name>
    <name type="common">Geobacter uraniireducens</name>
    <dbReference type="NCBI Taxonomy" id="351605"/>
    <lineage>
        <taxon>Bacteria</taxon>
        <taxon>Pseudomonadati</taxon>
        <taxon>Thermodesulfobacteriota</taxon>
        <taxon>Desulfuromonadia</taxon>
        <taxon>Geobacterales</taxon>
        <taxon>Geobacteraceae</taxon>
        <taxon>Geotalea</taxon>
    </lineage>
</organism>
<dbReference type="KEGG" id="gur:Gura_0368"/>
<feature type="region of interest" description="Disordered" evidence="1">
    <location>
        <begin position="149"/>
        <end position="177"/>
    </location>
</feature>
<dbReference type="PROSITE" id="PS51782">
    <property type="entry name" value="LYSM"/>
    <property type="match status" value="1"/>
</dbReference>